<evidence type="ECO:0000313" key="4">
    <source>
        <dbReference type="EMBL" id="MDJ1129933.1"/>
    </source>
</evidence>
<dbReference type="RefSeq" id="WP_283713053.1">
    <property type="nucleotide sequence ID" value="NZ_JASJEW010000002.1"/>
</dbReference>
<evidence type="ECO:0000256" key="1">
    <source>
        <dbReference type="ARBA" id="ARBA00022729"/>
    </source>
</evidence>
<dbReference type="PANTHER" id="PTHR43037">
    <property type="entry name" value="UNNAMED PRODUCT-RELATED"/>
    <property type="match status" value="1"/>
</dbReference>
<sequence>MARYWTYTRCEDPGPFVGKLILELPDPVRAEDVRPEQFSVYVERRDPATGGVVTAKAHHGDPDETARPSRGYVRVLDACACDPSGRAVLGEGRFVCLTLPEERLTKRIDGDVLHGHLRASDFTVTQVAAIPAVESGGAPQVGLVWGDCAGDVCPALAGWDLGLAGTFDGIEMGYGLFTPDFDAVNERRANPGFGNLYVEPLPPLEKVPLLLWLHGAGEGGGEVYRTVTGNLVTALSGRNIQDKLGGAAYVLAPSCPTFWMDSGDGGIDDDNQSIYSAALKELVDAVVEAHPAIDPTRIYVGGLSNGGFMTVRLMADYPGFWAAAVPVCAPWRGTDATDEEFAAIARTPQWWVQVDDDTLVKVDDHIKTTWPRLMAENPDDAHLTYYDHFEDETGRYHDVEGRPTRYNGHFIWVNVYHDTVRTELDGTNVLWDGFPVTLWQWVGRH</sequence>
<name>A0ABT6ZLK3_9ACTN</name>
<dbReference type="InterPro" id="IPR001375">
    <property type="entry name" value="Peptidase_S9_cat"/>
</dbReference>
<keyword evidence="5" id="KW-1185">Reference proteome</keyword>
<organism evidence="4 5">
    <name type="scientific">Kribbibacterium absianum</name>
    <dbReference type="NCBI Taxonomy" id="3044210"/>
    <lineage>
        <taxon>Bacteria</taxon>
        <taxon>Bacillati</taxon>
        <taxon>Actinomycetota</taxon>
        <taxon>Coriobacteriia</taxon>
        <taxon>Coriobacteriales</taxon>
        <taxon>Kribbibacteriaceae</taxon>
        <taxon>Kribbibacterium</taxon>
    </lineage>
</organism>
<dbReference type="Gene3D" id="3.40.50.1820">
    <property type="entry name" value="alpha/beta hydrolase"/>
    <property type="match status" value="1"/>
</dbReference>
<dbReference type="Proteomes" id="UP001431693">
    <property type="component" value="Unassembled WGS sequence"/>
</dbReference>
<proteinExistence type="predicted"/>
<evidence type="ECO:0000256" key="2">
    <source>
        <dbReference type="ARBA" id="ARBA00022801"/>
    </source>
</evidence>
<gene>
    <name evidence="4" type="ORF">QJ043_07565</name>
</gene>
<keyword evidence="1" id="KW-0732">Signal</keyword>
<keyword evidence="2" id="KW-0378">Hydrolase</keyword>
<dbReference type="Pfam" id="PF00326">
    <property type="entry name" value="Peptidase_S9"/>
    <property type="match status" value="1"/>
</dbReference>
<dbReference type="EMBL" id="JASJEX010000003">
    <property type="protein sequence ID" value="MDJ1129933.1"/>
    <property type="molecule type" value="Genomic_DNA"/>
</dbReference>
<dbReference type="InterPro" id="IPR050955">
    <property type="entry name" value="Plant_Biomass_Hydrol_Est"/>
</dbReference>
<dbReference type="SUPFAM" id="SSF53474">
    <property type="entry name" value="alpha/beta-Hydrolases"/>
    <property type="match status" value="1"/>
</dbReference>
<feature type="domain" description="Peptidase S9 prolyl oligopeptidase catalytic" evidence="3">
    <location>
        <begin position="282"/>
        <end position="342"/>
    </location>
</feature>
<evidence type="ECO:0000259" key="3">
    <source>
        <dbReference type="Pfam" id="PF00326"/>
    </source>
</evidence>
<protein>
    <submittedName>
        <fullName evidence="4">Prolyl oligopeptidase family serine peptidase</fullName>
    </submittedName>
</protein>
<evidence type="ECO:0000313" key="5">
    <source>
        <dbReference type="Proteomes" id="UP001431693"/>
    </source>
</evidence>
<accession>A0ABT6ZLK3</accession>
<dbReference type="PANTHER" id="PTHR43037:SF5">
    <property type="entry name" value="FERULOYL ESTERASE"/>
    <property type="match status" value="1"/>
</dbReference>
<dbReference type="InterPro" id="IPR029058">
    <property type="entry name" value="AB_hydrolase_fold"/>
</dbReference>
<comment type="caution">
    <text evidence="4">The sequence shown here is derived from an EMBL/GenBank/DDBJ whole genome shotgun (WGS) entry which is preliminary data.</text>
</comment>
<reference evidence="4" key="1">
    <citation type="submission" date="2023-05" db="EMBL/GenBank/DDBJ databases">
        <title>[olsenella] sp. nov., isolated from a pig farm feces dump.</title>
        <authorList>
            <person name="Chang Y.-H."/>
        </authorList>
    </citation>
    <scope>NUCLEOTIDE SEQUENCE</scope>
    <source>
        <strain evidence="4">YH-ols2217</strain>
    </source>
</reference>